<feature type="transmembrane region" description="Helical" evidence="2">
    <location>
        <begin position="217"/>
        <end position="237"/>
    </location>
</feature>
<reference evidence="4 5" key="1">
    <citation type="submission" date="2017-10" db="EMBL/GenBank/DDBJ databases">
        <title>Draft genome of Longimonas halophila.</title>
        <authorList>
            <person name="Goh K.M."/>
            <person name="Shamsir M.S."/>
            <person name="Lim S.W."/>
        </authorList>
    </citation>
    <scope>NUCLEOTIDE SEQUENCE [LARGE SCALE GENOMIC DNA]</scope>
    <source>
        <strain evidence="4 5">KCTC 42399</strain>
    </source>
</reference>
<evidence type="ECO:0000259" key="3">
    <source>
        <dbReference type="Pfam" id="PF07693"/>
    </source>
</evidence>
<evidence type="ECO:0000313" key="4">
    <source>
        <dbReference type="EMBL" id="PEN09635.1"/>
    </source>
</evidence>
<feature type="region of interest" description="Disordered" evidence="1">
    <location>
        <begin position="1"/>
        <end position="21"/>
    </location>
</feature>
<evidence type="ECO:0000313" key="5">
    <source>
        <dbReference type="Proteomes" id="UP000221024"/>
    </source>
</evidence>
<dbReference type="EMBL" id="PDEP01000001">
    <property type="protein sequence ID" value="PEN09635.1"/>
    <property type="molecule type" value="Genomic_DNA"/>
</dbReference>
<evidence type="ECO:0000256" key="2">
    <source>
        <dbReference type="SAM" id="Phobius"/>
    </source>
</evidence>
<dbReference type="PANTHER" id="PTHR22674">
    <property type="entry name" value="NTPASE, KAP FAMILY P-LOOP DOMAIN-CONTAINING 1"/>
    <property type="match status" value="1"/>
</dbReference>
<comment type="caution">
    <text evidence="4">The sequence shown here is derived from an EMBL/GenBank/DDBJ whole genome shotgun (WGS) entry which is preliminary data.</text>
</comment>
<dbReference type="SUPFAM" id="SSF52540">
    <property type="entry name" value="P-loop containing nucleoside triphosphate hydrolases"/>
    <property type="match status" value="1"/>
</dbReference>
<gene>
    <name evidence="4" type="ORF">CRI93_02580</name>
</gene>
<dbReference type="InterPro" id="IPR052754">
    <property type="entry name" value="NTPase_KAP_P-loop"/>
</dbReference>
<keyword evidence="5" id="KW-1185">Reference proteome</keyword>
<dbReference type="Proteomes" id="UP000221024">
    <property type="component" value="Unassembled WGS sequence"/>
</dbReference>
<dbReference type="InterPro" id="IPR027417">
    <property type="entry name" value="P-loop_NTPase"/>
</dbReference>
<keyword evidence="2" id="KW-0812">Transmembrane</keyword>
<dbReference type="InterPro" id="IPR011646">
    <property type="entry name" value="KAP_P-loop"/>
</dbReference>
<feature type="compositionally biased region" description="Basic and acidic residues" evidence="1">
    <location>
        <begin position="1"/>
        <end position="11"/>
    </location>
</feature>
<keyword evidence="2" id="KW-1133">Transmembrane helix</keyword>
<dbReference type="Pfam" id="PF07693">
    <property type="entry name" value="KAP_NTPase"/>
    <property type="match status" value="1"/>
</dbReference>
<accession>A0A2H3P9M7</accession>
<feature type="domain" description="KAP NTPase" evidence="3">
    <location>
        <begin position="26"/>
        <end position="399"/>
    </location>
</feature>
<name>A0A2H3P9M7_9BACT</name>
<protein>
    <recommendedName>
        <fullName evidence="3">KAP NTPase domain-containing protein</fullName>
    </recommendedName>
</protein>
<keyword evidence="2" id="KW-0472">Membrane</keyword>
<organism evidence="4 5">
    <name type="scientific">Longimonas halophila</name>
    <dbReference type="NCBI Taxonomy" id="1469170"/>
    <lineage>
        <taxon>Bacteria</taxon>
        <taxon>Pseudomonadati</taxon>
        <taxon>Rhodothermota</taxon>
        <taxon>Rhodothermia</taxon>
        <taxon>Rhodothermales</taxon>
        <taxon>Salisaetaceae</taxon>
        <taxon>Longimonas</taxon>
    </lineage>
</organism>
<sequence>MSDSKDQDYNRSDTPISSIEEDQLGRDTFAIQIANSIRNLPGTDGMVIGVEGGWGEGKTSVLNMIREALEEDIEKLDDLPANQPKRDGTEPGWLCRKFRQFRAWSSQYFFWNSGVQERLQVVAFEPWQLTGVETITRSMFQDMGRAIGHSDISPETERLAQRMEQLAIAFGVAEHTKSNNMLAGWVRIVLGLVSLVGVGFSLDWLKLEALIEQEVMTRIFAGIASLLGLIASFFGGVSKILRAESEIQSKTTENLREDVRTELKRRKHPLVVIIDDVDRLASDEVLLLFKLVRANGRFPNVVYLLGFDGRQIAEMFKKENVDEKYIDKIVQEIYRLPSVPEGKIKRYAKRKVLSNELLGNPVVDQSFVADDRWGWVFKTASDAYFHTRRDVNRFIGSLRLQIGRFVRDQKFEANPVDLFALHVLRHFESAVFERLLANKILLCEALDGNIANIERFIKSKEKDSFQSQKAVREQKLDIILDKSKNSAVKQLLSALFPHAGNALHSREMVFNPLTWVRNRRIAHPFFFRSYFEQPPSPLPLTRLEEEQLRSAVSNKDSLFEALVGYQDQDEKRLLEALHFARECLYGGVFSDYEQDNILRAFAKLELIFLDCKGKRNTDLDLINEPATAVKTAEDMVEKIVSESKSDQQHQERIELLIEPYRAFRFAGREIERAEEENSLESGRLQTVKRKYADQIWSRLEGFRPGVKGGIDDREDFAEILLRFFRWDTDPRATAWLEGLVAEGNMYAVADHFCQSIGEDTESARLDCDLDFLKILDGTLSANDLRDQVLEAAEETFSSESSASVRERQVMSAVKRLIESS</sequence>
<evidence type="ECO:0000256" key="1">
    <source>
        <dbReference type="SAM" id="MobiDB-lite"/>
    </source>
</evidence>
<proteinExistence type="predicted"/>
<dbReference type="AlphaFoldDB" id="A0A2H3P9M7"/>
<dbReference type="PANTHER" id="PTHR22674:SF6">
    <property type="entry name" value="NTPASE KAP FAMILY P-LOOP DOMAIN-CONTAINING PROTEIN 1"/>
    <property type="match status" value="1"/>
</dbReference>
<feature type="transmembrane region" description="Helical" evidence="2">
    <location>
        <begin position="184"/>
        <end position="205"/>
    </location>
</feature>